<feature type="non-terminal residue" evidence="9">
    <location>
        <position position="1"/>
    </location>
</feature>
<dbReference type="PANTHER" id="PTHR10015:SF427">
    <property type="entry name" value="HEAT SHOCK FACTOR PROTEIN"/>
    <property type="match status" value="1"/>
</dbReference>
<accession>A0A1Y1XCE4</accession>
<comment type="caution">
    <text evidence="9">The sequence shown here is derived from an EMBL/GenBank/DDBJ whole genome shotgun (WGS) entry which is preliminary data.</text>
</comment>
<feature type="domain" description="HSF-type DNA-binding" evidence="8">
    <location>
        <begin position="1"/>
        <end position="93"/>
    </location>
</feature>
<evidence type="ECO:0000313" key="10">
    <source>
        <dbReference type="Proteomes" id="UP000193944"/>
    </source>
</evidence>
<evidence type="ECO:0000256" key="1">
    <source>
        <dbReference type="ARBA" id="ARBA00004123"/>
    </source>
</evidence>
<dbReference type="Proteomes" id="UP000193944">
    <property type="component" value="Unassembled WGS sequence"/>
</dbReference>
<dbReference type="GO" id="GO:0005634">
    <property type="term" value="C:nucleus"/>
    <property type="evidence" value="ECO:0007669"/>
    <property type="project" value="UniProtKB-SubCell"/>
</dbReference>
<feature type="non-terminal residue" evidence="9">
    <location>
        <position position="98"/>
    </location>
</feature>
<dbReference type="InterPro" id="IPR036388">
    <property type="entry name" value="WH-like_DNA-bd_sf"/>
</dbReference>
<dbReference type="Gene3D" id="1.10.10.10">
    <property type="entry name" value="Winged helix-like DNA-binding domain superfamily/Winged helix DNA-binding domain"/>
    <property type="match status" value="1"/>
</dbReference>
<reference evidence="9 10" key="2">
    <citation type="submission" date="2016-08" db="EMBL/GenBank/DDBJ databases">
        <title>Pervasive Adenine N6-methylation of Active Genes in Fungi.</title>
        <authorList>
            <consortium name="DOE Joint Genome Institute"/>
            <person name="Mondo S.J."/>
            <person name="Dannebaum R.O."/>
            <person name="Kuo R.C."/>
            <person name="Labutti K."/>
            <person name="Haridas S."/>
            <person name="Kuo A."/>
            <person name="Salamov A."/>
            <person name="Ahrendt S.R."/>
            <person name="Lipzen A."/>
            <person name="Sullivan W."/>
            <person name="Andreopoulos W.B."/>
            <person name="Clum A."/>
            <person name="Lindquist E."/>
            <person name="Daum C."/>
            <person name="Ramamoorthy G.K."/>
            <person name="Gryganskyi A."/>
            <person name="Culley D."/>
            <person name="Magnuson J.K."/>
            <person name="James T.Y."/>
            <person name="O'Malley M.A."/>
            <person name="Stajich J.E."/>
            <person name="Spatafora J.W."/>
            <person name="Visel A."/>
            <person name="Grigoriev I.V."/>
        </authorList>
    </citation>
    <scope>NUCLEOTIDE SEQUENCE [LARGE SCALE GENOMIC DNA]</scope>
    <source>
        <strain evidence="9 10">S4</strain>
    </source>
</reference>
<dbReference type="SUPFAM" id="SSF46785">
    <property type="entry name" value="Winged helix' DNA-binding domain"/>
    <property type="match status" value="1"/>
</dbReference>
<keyword evidence="6" id="KW-0539">Nucleus</keyword>
<comment type="subcellular location">
    <subcellularLocation>
        <location evidence="1">Nucleus</location>
    </subcellularLocation>
</comment>
<dbReference type="PRINTS" id="PR00056">
    <property type="entry name" value="HSFDOMAIN"/>
</dbReference>
<evidence type="ECO:0000256" key="2">
    <source>
        <dbReference type="ARBA" id="ARBA00006403"/>
    </source>
</evidence>
<keyword evidence="10" id="KW-1185">Reference proteome</keyword>
<protein>
    <submittedName>
        <fullName evidence="9">Winged helix DNA-binding domain-containing protein</fullName>
    </submittedName>
</protein>
<evidence type="ECO:0000259" key="8">
    <source>
        <dbReference type="SMART" id="SM00415"/>
    </source>
</evidence>
<name>A0A1Y1XCE4_9FUNG</name>
<evidence type="ECO:0000256" key="3">
    <source>
        <dbReference type="ARBA" id="ARBA00023015"/>
    </source>
</evidence>
<dbReference type="GO" id="GO:0003700">
    <property type="term" value="F:DNA-binding transcription factor activity"/>
    <property type="evidence" value="ECO:0007669"/>
    <property type="project" value="InterPro"/>
</dbReference>
<dbReference type="PANTHER" id="PTHR10015">
    <property type="entry name" value="HEAT SHOCK TRANSCRIPTION FACTOR"/>
    <property type="match status" value="1"/>
</dbReference>
<evidence type="ECO:0000256" key="6">
    <source>
        <dbReference type="ARBA" id="ARBA00023242"/>
    </source>
</evidence>
<dbReference type="InterPro" id="IPR036390">
    <property type="entry name" value="WH_DNA-bd_sf"/>
</dbReference>
<dbReference type="InterPro" id="IPR000232">
    <property type="entry name" value="HSF_DNA-bd"/>
</dbReference>
<reference evidence="9 10" key="1">
    <citation type="submission" date="2016-08" db="EMBL/GenBank/DDBJ databases">
        <title>A Parts List for Fungal Cellulosomes Revealed by Comparative Genomics.</title>
        <authorList>
            <consortium name="DOE Joint Genome Institute"/>
            <person name="Haitjema C.H."/>
            <person name="Gilmore S.P."/>
            <person name="Henske J.K."/>
            <person name="Solomon K.V."/>
            <person name="De Groot R."/>
            <person name="Kuo A."/>
            <person name="Mondo S.J."/>
            <person name="Salamov A.A."/>
            <person name="Labutti K."/>
            <person name="Zhao Z."/>
            <person name="Chiniquy J."/>
            <person name="Barry K."/>
            <person name="Brewer H.M."/>
            <person name="Purvine S.O."/>
            <person name="Wright A.T."/>
            <person name="Boxma B."/>
            <person name="Van Alen T."/>
            <person name="Hackstein J.H."/>
            <person name="Baker S.E."/>
            <person name="Grigoriev I.V."/>
            <person name="O'Malley M.A."/>
        </authorList>
    </citation>
    <scope>NUCLEOTIDE SEQUENCE [LARGE SCALE GENOMIC DNA]</scope>
    <source>
        <strain evidence="9 10">S4</strain>
    </source>
</reference>
<evidence type="ECO:0000313" key="9">
    <source>
        <dbReference type="EMBL" id="ORX83387.1"/>
    </source>
</evidence>
<dbReference type="STRING" id="1754192.A0A1Y1XCE4"/>
<comment type="similarity">
    <text evidence="2 7">Belongs to the HSF family.</text>
</comment>
<keyword evidence="3" id="KW-0805">Transcription regulation</keyword>
<dbReference type="FunFam" id="1.10.10.10:FF:000027">
    <property type="entry name" value="Heat shock transcription factor 1"/>
    <property type="match status" value="1"/>
</dbReference>
<organism evidence="9 10">
    <name type="scientific">Anaeromyces robustus</name>
    <dbReference type="NCBI Taxonomy" id="1754192"/>
    <lineage>
        <taxon>Eukaryota</taxon>
        <taxon>Fungi</taxon>
        <taxon>Fungi incertae sedis</taxon>
        <taxon>Chytridiomycota</taxon>
        <taxon>Chytridiomycota incertae sedis</taxon>
        <taxon>Neocallimastigomycetes</taxon>
        <taxon>Neocallimastigales</taxon>
        <taxon>Neocallimastigaceae</taxon>
        <taxon>Anaeromyces</taxon>
    </lineage>
</organism>
<dbReference type="OrthoDB" id="60033at2759"/>
<dbReference type="GO" id="GO:0043565">
    <property type="term" value="F:sequence-specific DNA binding"/>
    <property type="evidence" value="ECO:0007669"/>
    <property type="project" value="InterPro"/>
</dbReference>
<evidence type="ECO:0000256" key="5">
    <source>
        <dbReference type="ARBA" id="ARBA00023163"/>
    </source>
</evidence>
<keyword evidence="4 9" id="KW-0238">DNA-binding</keyword>
<dbReference type="EMBL" id="MCFG01000074">
    <property type="protein sequence ID" value="ORX83387.1"/>
    <property type="molecule type" value="Genomic_DNA"/>
</dbReference>
<dbReference type="Pfam" id="PF00447">
    <property type="entry name" value="HSF_DNA-bind"/>
    <property type="match status" value="1"/>
</dbReference>
<gene>
    <name evidence="9" type="ORF">BCR32DRAFT_192236</name>
</gene>
<sequence>ILNDMSNSNLISWNQSGTTFIIKDTETFSQVILPKYFKTNNFNSFVRQLYMYNFHKVRNTNTKISIDDYQSCEFENENFIRDKPYLLTNIKRKINEKD</sequence>
<evidence type="ECO:0000256" key="7">
    <source>
        <dbReference type="RuleBase" id="RU004020"/>
    </source>
</evidence>
<dbReference type="AlphaFoldDB" id="A0A1Y1XCE4"/>
<proteinExistence type="inferred from homology"/>
<keyword evidence="5" id="KW-0804">Transcription</keyword>
<dbReference type="SMART" id="SM00415">
    <property type="entry name" value="HSF"/>
    <property type="match status" value="1"/>
</dbReference>
<evidence type="ECO:0000256" key="4">
    <source>
        <dbReference type="ARBA" id="ARBA00023125"/>
    </source>
</evidence>